<accession>A0A7J6UVK1</accession>
<keyword evidence="4" id="KW-0479">Metal-binding</keyword>
<evidence type="ECO:0000256" key="2">
    <source>
        <dbReference type="ARBA" id="ARBA00022679"/>
    </source>
</evidence>
<keyword evidence="12" id="KW-1185">Reference proteome</keyword>
<evidence type="ECO:0000256" key="9">
    <source>
        <dbReference type="PROSITE-ProRule" id="PRU00175"/>
    </source>
</evidence>
<dbReference type="InterPro" id="IPR044602">
    <property type="entry name" value="ATL10/ATL72-79-like"/>
</dbReference>
<dbReference type="InterPro" id="IPR013083">
    <property type="entry name" value="Znf_RING/FYVE/PHD"/>
</dbReference>
<dbReference type="OrthoDB" id="8062037at2759"/>
<sequence length="102" mass="10786">MKLAGVEPSADAAAAECAICLSEFVQGEGIRILPKCKHGFHVKCIEAWLSAHVSCPTCRTTCIPPSPPRNYDVESQSPCVPVAVAVPPLSAASEPLQRPMSE</sequence>
<evidence type="ECO:0000256" key="3">
    <source>
        <dbReference type="ARBA" id="ARBA00022692"/>
    </source>
</evidence>
<dbReference type="Proteomes" id="UP000554482">
    <property type="component" value="Unassembled WGS sequence"/>
</dbReference>
<dbReference type="Gene3D" id="3.30.40.10">
    <property type="entry name" value="Zinc/RING finger domain, C3HC4 (zinc finger)"/>
    <property type="match status" value="1"/>
</dbReference>
<comment type="similarity">
    <text evidence="8">Belongs to the RING-type zinc finger family. ATL subfamily.</text>
</comment>
<dbReference type="GO" id="GO:0016740">
    <property type="term" value="F:transferase activity"/>
    <property type="evidence" value="ECO:0007669"/>
    <property type="project" value="UniProtKB-KW"/>
</dbReference>
<keyword evidence="2" id="KW-0808">Transferase</keyword>
<dbReference type="PANTHER" id="PTHR46905:SF1">
    <property type="entry name" value="RING-TYPE E3 UBIQUITIN TRANSFERASE"/>
    <property type="match status" value="1"/>
</dbReference>
<evidence type="ECO:0000313" key="11">
    <source>
        <dbReference type="EMBL" id="KAF5176250.1"/>
    </source>
</evidence>
<evidence type="ECO:0000256" key="5">
    <source>
        <dbReference type="ARBA" id="ARBA00022833"/>
    </source>
</evidence>
<evidence type="ECO:0000256" key="8">
    <source>
        <dbReference type="ARBA" id="ARBA00024209"/>
    </source>
</evidence>
<keyword evidence="3" id="KW-0812">Transmembrane</keyword>
<evidence type="ECO:0000313" key="12">
    <source>
        <dbReference type="Proteomes" id="UP000554482"/>
    </source>
</evidence>
<comment type="caution">
    <text evidence="11">The sequence shown here is derived from an EMBL/GenBank/DDBJ whole genome shotgun (WGS) entry which is preliminary data.</text>
</comment>
<evidence type="ECO:0000259" key="10">
    <source>
        <dbReference type="PROSITE" id="PS50089"/>
    </source>
</evidence>
<dbReference type="SMART" id="SM00184">
    <property type="entry name" value="RING"/>
    <property type="match status" value="1"/>
</dbReference>
<keyword evidence="9" id="KW-0863">Zinc-finger</keyword>
<dbReference type="SUPFAM" id="SSF57850">
    <property type="entry name" value="RING/U-box"/>
    <property type="match status" value="1"/>
</dbReference>
<feature type="domain" description="RING-type" evidence="10">
    <location>
        <begin position="17"/>
        <end position="59"/>
    </location>
</feature>
<keyword evidence="7" id="KW-0472">Membrane</keyword>
<proteinExistence type="inferred from homology"/>
<keyword evidence="6" id="KW-1133">Transmembrane helix</keyword>
<dbReference type="Pfam" id="PF13639">
    <property type="entry name" value="zf-RING_2"/>
    <property type="match status" value="1"/>
</dbReference>
<dbReference type="PROSITE" id="PS50089">
    <property type="entry name" value="ZF_RING_2"/>
    <property type="match status" value="1"/>
</dbReference>
<evidence type="ECO:0000256" key="4">
    <source>
        <dbReference type="ARBA" id="ARBA00022723"/>
    </source>
</evidence>
<dbReference type="GO" id="GO:0016567">
    <property type="term" value="P:protein ubiquitination"/>
    <property type="evidence" value="ECO:0007669"/>
    <property type="project" value="InterPro"/>
</dbReference>
<dbReference type="PANTHER" id="PTHR46905">
    <property type="entry name" value="RING-H2 FINGER PROTEIN ATL78"/>
    <property type="match status" value="1"/>
</dbReference>
<name>A0A7J6UVK1_THATH</name>
<dbReference type="AlphaFoldDB" id="A0A7J6UVK1"/>
<dbReference type="GO" id="GO:0008270">
    <property type="term" value="F:zinc ion binding"/>
    <property type="evidence" value="ECO:0007669"/>
    <property type="project" value="UniProtKB-KW"/>
</dbReference>
<evidence type="ECO:0000256" key="6">
    <source>
        <dbReference type="ARBA" id="ARBA00022989"/>
    </source>
</evidence>
<keyword evidence="5" id="KW-0862">Zinc</keyword>
<protein>
    <submittedName>
        <fullName evidence="11">Ring-h2 finger protein atl73</fullName>
    </submittedName>
</protein>
<dbReference type="InterPro" id="IPR001841">
    <property type="entry name" value="Znf_RING"/>
</dbReference>
<dbReference type="EMBL" id="JABWDY010043011">
    <property type="protein sequence ID" value="KAF5176250.1"/>
    <property type="molecule type" value="Genomic_DNA"/>
</dbReference>
<dbReference type="GO" id="GO:0016020">
    <property type="term" value="C:membrane"/>
    <property type="evidence" value="ECO:0007669"/>
    <property type="project" value="UniProtKB-SubCell"/>
</dbReference>
<evidence type="ECO:0000256" key="1">
    <source>
        <dbReference type="ARBA" id="ARBA00004167"/>
    </source>
</evidence>
<evidence type="ECO:0000256" key="7">
    <source>
        <dbReference type="ARBA" id="ARBA00023136"/>
    </source>
</evidence>
<gene>
    <name evidence="11" type="ORF">FRX31_034164</name>
</gene>
<reference evidence="11 12" key="1">
    <citation type="submission" date="2020-06" db="EMBL/GenBank/DDBJ databases">
        <title>Transcriptomic and genomic resources for Thalictrum thalictroides and T. hernandezii: Facilitating candidate gene discovery in an emerging model plant lineage.</title>
        <authorList>
            <person name="Arias T."/>
            <person name="Riano-Pachon D.M."/>
            <person name="Di Stilio V.S."/>
        </authorList>
    </citation>
    <scope>NUCLEOTIDE SEQUENCE [LARGE SCALE GENOMIC DNA]</scope>
    <source>
        <strain evidence="12">cv. WT478/WT964</strain>
        <tissue evidence="11">Leaves</tissue>
    </source>
</reference>
<comment type="subcellular location">
    <subcellularLocation>
        <location evidence="1">Membrane</location>
        <topology evidence="1">Single-pass membrane protein</topology>
    </subcellularLocation>
</comment>
<organism evidence="11 12">
    <name type="scientific">Thalictrum thalictroides</name>
    <name type="common">Rue-anemone</name>
    <name type="synonym">Anemone thalictroides</name>
    <dbReference type="NCBI Taxonomy" id="46969"/>
    <lineage>
        <taxon>Eukaryota</taxon>
        <taxon>Viridiplantae</taxon>
        <taxon>Streptophyta</taxon>
        <taxon>Embryophyta</taxon>
        <taxon>Tracheophyta</taxon>
        <taxon>Spermatophyta</taxon>
        <taxon>Magnoliopsida</taxon>
        <taxon>Ranunculales</taxon>
        <taxon>Ranunculaceae</taxon>
        <taxon>Thalictroideae</taxon>
        <taxon>Thalictrum</taxon>
    </lineage>
</organism>